<reference evidence="3" key="1">
    <citation type="submission" date="2016-01" db="EMBL/GenBank/DDBJ databases">
        <authorList>
            <person name="Mitreva M."/>
            <person name="Pepin K.H."/>
            <person name="Mihindukulasuriya K.A."/>
            <person name="Fulton R."/>
            <person name="Fronick C."/>
            <person name="O'Laughlin M."/>
            <person name="Miner T."/>
            <person name="Herter B."/>
            <person name="Rosa B.A."/>
            <person name="Cordes M."/>
            <person name="Tomlinson C."/>
            <person name="Wollam A."/>
            <person name="Palsikar V.B."/>
            <person name="Mardis E.R."/>
            <person name="Wilson R.K."/>
        </authorList>
    </citation>
    <scope>NUCLEOTIDE SEQUENCE [LARGE SCALE GENOMIC DNA]</scope>
    <source>
        <strain evidence="3">GED7749B</strain>
    </source>
</reference>
<dbReference type="EMBL" id="LRPN01000195">
    <property type="protein sequence ID" value="KWZ76585.1"/>
    <property type="molecule type" value="Genomic_DNA"/>
</dbReference>
<protein>
    <submittedName>
        <fullName evidence="2">Thiopeptide-type bacteriocin biosynthesis domain protein</fullName>
    </submittedName>
</protein>
<accession>A0A133KAS9</accession>
<dbReference type="Pfam" id="PF14028">
    <property type="entry name" value="Lant_dehydr_C"/>
    <property type="match status" value="1"/>
</dbReference>
<dbReference type="InterPro" id="IPR023809">
    <property type="entry name" value="Thiopep_bacteriocin_synth_dom"/>
</dbReference>
<dbReference type="NCBIfam" id="TIGR03891">
    <property type="entry name" value="thiopep_ocin"/>
    <property type="match status" value="1"/>
</dbReference>
<organism evidence="2 3">
    <name type="scientific">Heyndrickxia coagulans</name>
    <name type="common">Weizmannia coagulans</name>
    <dbReference type="NCBI Taxonomy" id="1398"/>
    <lineage>
        <taxon>Bacteria</taxon>
        <taxon>Bacillati</taxon>
        <taxon>Bacillota</taxon>
        <taxon>Bacilli</taxon>
        <taxon>Bacillales</taxon>
        <taxon>Bacillaceae</taxon>
        <taxon>Heyndrickxia</taxon>
    </lineage>
</organism>
<evidence type="ECO:0000313" key="2">
    <source>
        <dbReference type="EMBL" id="KWZ76585.1"/>
    </source>
</evidence>
<dbReference type="AlphaFoldDB" id="A0A133KAS9"/>
<name>A0A133KAS9_HEYCO</name>
<feature type="domain" description="Thiopeptide-type bacteriocin biosynthesis" evidence="1">
    <location>
        <begin position="16"/>
        <end position="252"/>
    </location>
</feature>
<comment type="caution">
    <text evidence="2">The sequence shown here is derived from an EMBL/GenBank/DDBJ whole genome shotgun (WGS) entry which is preliminary data.</text>
</comment>
<evidence type="ECO:0000259" key="1">
    <source>
        <dbReference type="Pfam" id="PF14028"/>
    </source>
</evidence>
<sequence>MFKNSNDAKEFIWKVTKLLKQNNIAFFYVCLFDNNLPSVKIRIPNKKYNQQLSNILHSNISNIIITDEYQPEIKRYGGKQNIDYIERLFCLSSKLTATYFCKEKIELRILLAIKLNNFLFEKIKLNNNQRTTLFSLLSEIWEDYTKENLNFYIGDINYLAKMLKKRMNIYKLNLPSDIYNEYVSNLSCLDNLLFEDYNQENPKYSNDLKYFIINSGINKPLLNIIISLAHMNFNRLGIFPHVECTIYKMLSNNY</sequence>
<evidence type="ECO:0000313" key="3">
    <source>
        <dbReference type="Proteomes" id="UP000070376"/>
    </source>
</evidence>
<gene>
    <name evidence="2" type="ORF">HMPREF3213_03729</name>
</gene>
<proteinExistence type="predicted"/>
<dbReference type="PATRIC" id="fig|1398.22.peg.3733"/>
<dbReference type="Proteomes" id="UP000070376">
    <property type="component" value="Unassembled WGS sequence"/>
</dbReference>